<keyword evidence="12 19" id="KW-0812">Transmembrane</keyword>
<evidence type="ECO:0000256" key="14">
    <source>
        <dbReference type="ARBA" id="ARBA00022989"/>
    </source>
</evidence>
<comment type="function">
    <text evidence="17 19">Catalyzes the transfer of the L-Ara4N moiety of the glycolipid undecaprenyl phosphate-alpha-L-Ara4N to lipid A. The modified arabinose is attached to lipid A and is required for resistance to polymyxin and cationic antimicrobial peptides.</text>
</comment>
<accession>A0ABX9AMY2</accession>
<keyword evidence="22" id="KW-1185">Reference proteome</keyword>
<keyword evidence="13 19" id="KW-0448">Lipopolysaccharide biosynthesis</keyword>
<name>A0ABX9AMY2_9ENTR</name>
<dbReference type="EC" id="2.4.2.43" evidence="4 19"/>
<sequence length="552" mass="61753">MKTVTYTLALVALWALYYIIPIEYRLLWQPDETRYAEISRSLLASGDWAVPRFLGIRYFEKPIAGYWINNLGQWLFGHSNFAVRAGAIFSSSLTACLVAWLSWQIWRDKRTALLAAVIYLSCLLVYGVGTYAVLDPMLALWLSLAMCSFWYAAQSESVGKKTIGYLVLGIACGMGVMTKGFLALAVPVISVLPWVAEKKQWKSLLMYGPLAVLSATAVTLPWALTIAAREPTFWHYFFWVEHIQRFAQEGAQHRAPFWYYLPLFLLGALPWLGFLPGALRQGWRDRKMNSGLIYLLGWTLMPLLFFSLAKGKLLTYILPCYAPLAALLAHHVLCAAREGAKALRANALINILFGVMGLLAVVLVLAPHRLAIYPLYTPQEYGKMLAAAVIFLSWALIGSLSLVQPRNRWACAALCPLALALLVGAAIPDRVKNAKQPQAMIESAYGKLQASRYVLSNSVGVASAIAWELQRDDIFLYSRRGELAWGLAFEDSAERFVSENAFPGWLAAHRQQGNITLMLLLDDDDRKTIHTLPVPDCVYQQGRFAVVEYRAQ</sequence>
<evidence type="ECO:0000256" key="11">
    <source>
        <dbReference type="ARBA" id="ARBA00022679"/>
    </source>
</evidence>
<evidence type="ECO:0000256" key="13">
    <source>
        <dbReference type="ARBA" id="ARBA00022985"/>
    </source>
</evidence>
<evidence type="ECO:0000256" key="8">
    <source>
        <dbReference type="ARBA" id="ARBA00022519"/>
    </source>
</evidence>
<feature type="domain" description="ArnT-like N-terminal" evidence="20">
    <location>
        <begin position="5"/>
        <end position="237"/>
    </location>
</feature>
<feature type="transmembrane region" description="Helical" evidence="19">
    <location>
        <begin position="6"/>
        <end position="24"/>
    </location>
</feature>
<keyword evidence="6 19" id="KW-1003">Cell membrane</keyword>
<evidence type="ECO:0000256" key="12">
    <source>
        <dbReference type="ARBA" id="ARBA00022692"/>
    </source>
</evidence>
<protein>
    <recommendedName>
        <fullName evidence="5 19">Undecaprenyl phosphate-alpha-4-amino-4-deoxy-L-arabinose arabinosyl transferase</fullName>
        <ecNumber evidence="4 19">2.4.2.43</ecNumber>
    </recommendedName>
    <alternativeName>
        <fullName evidence="19">4-amino-4-deoxy-L-arabinose lipid A transferase</fullName>
    </alternativeName>
    <alternativeName>
        <fullName evidence="19">Lipid IV(A) 4-amino-4-deoxy-L-arabinosyltransferase</fullName>
    </alternativeName>
    <alternativeName>
        <fullName evidence="19">Undecaprenyl phosphate-alpha-L-Ara4N transferase</fullName>
    </alternativeName>
</protein>
<evidence type="ECO:0000256" key="19">
    <source>
        <dbReference type="HAMAP-Rule" id="MF_01165"/>
    </source>
</evidence>
<evidence type="ECO:0000256" key="7">
    <source>
        <dbReference type="ARBA" id="ARBA00022516"/>
    </source>
</evidence>
<feature type="transmembrane region" description="Helical" evidence="19">
    <location>
        <begin position="204"/>
        <end position="224"/>
    </location>
</feature>
<evidence type="ECO:0000256" key="9">
    <source>
        <dbReference type="ARBA" id="ARBA00022556"/>
    </source>
</evidence>
<keyword evidence="7 19" id="KW-0444">Lipid biosynthesis</keyword>
<keyword evidence="15 19" id="KW-0443">Lipid metabolism</keyword>
<evidence type="ECO:0000256" key="4">
    <source>
        <dbReference type="ARBA" id="ARBA00012056"/>
    </source>
</evidence>
<evidence type="ECO:0000256" key="5">
    <source>
        <dbReference type="ARBA" id="ARBA00015532"/>
    </source>
</evidence>
<keyword evidence="14 19" id="KW-1133">Transmembrane helix</keyword>
<keyword evidence="8" id="KW-0997">Cell inner membrane</keyword>
<dbReference type="HAMAP" id="MF_01165">
    <property type="entry name" value="ArnT_transfer"/>
    <property type="match status" value="1"/>
</dbReference>
<dbReference type="NCBIfam" id="NF009784">
    <property type="entry name" value="PRK13279.1"/>
    <property type="match status" value="1"/>
</dbReference>
<dbReference type="EMBL" id="CP081864">
    <property type="protein sequence ID" value="QZN96553.1"/>
    <property type="molecule type" value="Genomic_DNA"/>
</dbReference>
<dbReference type="Proteomes" id="UP000825886">
    <property type="component" value="Chromosome"/>
</dbReference>
<evidence type="ECO:0000256" key="1">
    <source>
        <dbReference type="ARBA" id="ARBA00004429"/>
    </source>
</evidence>
<feature type="transmembrane region" description="Helical" evidence="19">
    <location>
        <begin position="409"/>
        <end position="427"/>
    </location>
</feature>
<evidence type="ECO:0000256" key="16">
    <source>
        <dbReference type="ARBA" id="ARBA00023136"/>
    </source>
</evidence>
<evidence type="ECO:0000256" key="17">
    <source>
        <dbReference type="ARBA" id="ARBA00025446"/>
    </source>
</evidence>
<dbReference type="Pfam" id="PF02366">
    <property type="entry name" value="PMT"/>
    <property type="match status" value="1"/>
</dbReference>
<feature type="transmembrane region" description="Helical" evidence="19">
    <location>
        <begin position="165"/>
        <end position="192"/>
    </location>
</feature>
<keyword evidence="10 19" id="KW-0328">Glycosyltransferase</keyword>
<gene>
    <name evidence="19 21" type="primary">arnT</name>
    <name evidence="21" type="ORF">K6K13_03655</name>
</gene>
<feature type="transmembrane region" description="Helical" evidence="19">
    <location>
        <begin position="315"/>
        <end position="336"/>
    </location>
</feature>
<evidence type="ECO:0000256" key="6">
    <source>
        <dbReference type="ARBA" id="ARBA00022475"/>
    </source>
</evidence>
<dbReference type="PANTHER" id="PTHR33908:SF3">
    <property type="entry name" value="UNDECAPRENYL PHOSPHATE-ALPHA-4-AMINO-4-DEOXY-L-ARABINOSE ARABINOSYL TRANSFERASE"/>
    <property type="match status" value="1"/>
</dbReference>
<comment type="pathway">
    <text evidence="2 19">Lipopolysaccharide metabolism; 4-amino-4-deoxy-beta-L-arabinose-lipid A biosynthesis.</text>
</comment>
<dbReference type="InterPro" id="IPR022839">
    <property type="entry name" value="ArnT"/>
</dbReference>
<feature type="transmembrane region" description="Helical" evidence="19">
    <location>
        <begin position="348"/>
        <end position="372"/>
    </location>
</feature>
<keyword evidence="16 19" id="KW-0472">Membrane</keyword>
<feature type="transmembrane region" description="Helical" evidence="19">
    <location>
        <begin position="384"/>
        <end position="402"/>
    </location>
</feature>
<evidence type="ECO:0000256" key="10">
    <source>
        <dbReference type="ARBA" id="ARBA00022676"/>
    </source>
</evidence>
<evidence type="ECO:0000256" key="3">
    <source>
        <dbReference type="ARBA" id="ARBA00010814"/>
    </source>
</evidence>
<feature type="transmembrane region" description="Helical" evidence="19">
    <location>
        <begin position="112"/>
        <end position="129"/>
    </location>
</feature>
<comment type="catalytic activity">
    <reaction evidence="18 19">
        <text>4-amino-4-deoxy-alpha-L-arabinopyranosyl di-trans,octa-cis-undecaprenyl phosphate + lipid IVA = lipid IIA + di-trans,octa-cis-undecaprenyl phosphate.</text>
        <dbReference type="EC" id="2.4.2.43"/>
    </reaction>
</comment>
<evidence type="ECO:0000256" key="2">
    <source>
        <dbReference type="ARBA" id="ARBA00005200"/>
    </source>
</evidence>
<reference evidence="21 22" key="1">
    <citation type="submission" date="2021-08" db="EMBL/GenBank/DDBJ databases">
        <title>Culture and genomic analysis of Symbiopectobacterium purcellii sp. nov. gen. nov., isolated from the leafhopper Empoasca decipiens.</title>
        <authorList>
            <person name="Nadal-Jimenez P."/>
            <person name="Siozios S."/>
            <person name="Halliday N."/>
            <person name="Camara M."/>
            <person name="Hurst G.D.D."/>
        </authorList>
    </citation>
    <scope>NUCLEOTIDE SEQUENCE [LARGE SCALE GENOMIC DNA]</scope>
    <source>
        <strain evidence="21 22">SyEd1</strain>
    </source>
</reference>
<dbReference type="GO" id="GO:0103015">
    <property type="term" value="F:4-amino-4-deoxy-L-arabinose transferase activity"/>
    <property type="evidence" value="ECO:0007669"/>
    <property type="project" value="UniProtKB-EC"/>
</dbReference>
<feature type="transmembrane region" description="Helical" evidence="19">
    <location>
        <begin position="257"/>
        <end position="279"/>
    </location>
</feature>
<dbReference type="InterPro" id="IPR003342">
    <property type="entry name" value="ArnT-like_N"/>
</dbReference>
<dbReference type="PANTHER" id="PTHR33908">
    <property type="entry name" value="MANNOSYLTRANSFERASE YKCB-RELATED"/>
    <property type="match status" value="1"/>
</dbReference>
<dbReference type="InterPro" id="IPR050297">
    <property type="entry name" value="LipidA_mod_glycosyltrf_83"/>
</dbReference>
<comment type="subcellular location">
    <subcellularLocation>
        <location evidence="1">Cell inner membrane</location>
        <topology evidence="1">Multi-pass membrane protein</topology>
    </subcellularLocation>
    <subcellularLocation>
        <location evidence="19">Cell membrane</location>
        <topology evidence="19">Multi-pass membrane protein</topology>
    </subcellularLocation>
</comment>
<evidence type="ECO:0000256" key="15">
    <source>
        <dbReference type="ARBA" id="ARBA00023098"/>
    </source>
</evidence>
<organism evidence="21 22">
    <name type="scientific">Symbiopectobacterium purcellii</name>
    <dbReference type="NCBI Taxonomy" id="2871826"/>
    <lineage>
        <taxon>Bacteria</taxon>
        <taxon>Pseudomonadati</taxon>
        <taxon>Pseudomonadota</taxon>
        <taxon>Gammaproteobacteria</taxon>
        <taxon>Enterobacterales</taxon>
        <taxon>Enterobacteriaceae</taxon>
    </lineage>
</organism>
<evidence type="ECO:0000313" key="21">
    <source>
        <dbReference type="EMBL" id="QZN96553.1"/>
    </source>
</evidence>
<feature type="transmembrane region" description="Helical" evidence="19">
    <location>
        <begin position="291"/>
        <end position="309"/>
    </location>
</feature>
<feature type="transmembrane region" description="Helical" evidence="19">
    <location>
        <begin position="81"/>
        <end position="106"/>
    </location>
</feature>
<keyword evidence="11 19" id="KW-0808">Transferase</keyword>
<dbReference type="RefSeq" id="WP_222159580.1">
    <property type="nucleotide sequence ID" value="NZ_CP081864.1"/>
</dbReference>
<evidence type="ECO:0000259" key="20">
    <source>
        <dbReference type="Pfam" id="PF02366"/>
    </source>
</evidence>
<proteinExistence type="inferred from homology"/>
<keyword evidence="9 19" id="KW-0441">Lipid A biosynthesis</keyword>
<evidence type="ECO:0000313" key="22">
    <source>
        <dbReference type="Proteomes" id="UP000825886"/>
    </source>
</evidence>
<comment type="similarity">
    <text evidence="3 19">Belongs to the glycosyltransferase 83 family.</text>
</comment>
<evidence type="ECO:0000256" key="18">
    <source>
        <dbReference type="ARBA" id="ARBA00034054"/>
    </source>
</evidence>